<evidence type="ECO:0000313" key="4">
    <source>
        <dbReference type="EMBL" id="AOX17478.1"/>
    </source>
</evidence>
<accession>A0A1D8UV27</accession>
<dbReference type="PANTHER" id="PTHR21461:SF69">
    <property type="entry name" value="GLYCOSYLTRANSFERASE FAMILY 92 PROTEIN"/>
    <property type="match status" value="1"/>
</dbReference>
<reference evidence="4 5" key="1">
    <citation type="journal article" date="2016" name="Microb. Cell Fact.">
        <title>Dissection of exopolysaccharide biosynthesis in Kozakia baliensis.</title>
        <authorList>
            <person name="Brandt J.U."/>
            <person name="Jakob F."/>
            <person name="Behr J."/>
            <person name="Geissler A.J."/>
            <person name="Vogel R.F."/>
        </authorList>
    </citation>
    <scope>NUCLEOTIDE SEQUENCE [LARGE SCALE GENOMIC DNA]</scope>
    <source>
        <strain evidence="4 5">DSM 14400</strain>
    </source>
</reference>
<keyword evidence="3" id="KW-0472">Membrane</keyword>
<dbReference type="KEGG" id="kba:A0U89_10385"/>
<gene>
    <name evidence="4" type="ORF">A0U89_10385</name>
</gene>
<dbReference type="RefSeq" id="WP_070403067.1">
    <property type="nucleotide sequence ID" value="NZ_BJVW01000001.1"/>
</dbReference>
<dbReference type="OrthoDB" id="1997677at2"/>
<dbReference type="Pfam" id="PF13704">
    <property type="entry name" value="Glyco_tranf_2_4"/>
    <property type="match status" value="1"/>
</dbReference>
<dbReference type="GO" id="GO:0016757">
    <property type="term" value="F:glycosyltransferase activity"/>
    <property type="evidence" value="ECO:0007669"/>
    <property type="project" value="TreeGrafter"/>
</dbReference>
<dbReference type="AlphaFoldDB" id="A0A1D8UV27"/>
<protein>
    <submittedName>
        <fullName evidence="4">Uncharacterized protein</fullName>
    </submittedName>
</protein>
<dbReference type="Gene3D" id="3.90.550.10">
    <property type="entry name" value="Spore Coat Polysaccharide Biosynthesis Protein SpsA, Chain A"/>
    <property type="match status" value="1"/>
</dbReference>
<evidence type="ECO:0000256" key="3">
    <source>
        <dbReference type="ARBA" id="ARBA00022989"/>
    </source>
</evidence>
<dbReference type="EMBL" id="CP014674">
    <property type="protein sequence ID" value="AOX17478.1"/>
    <property type="molecule type" value="Genomic_DNA"/>
</dbReference>
<dbReference type="SUPFAM" id="SSF53448">
    <property type="entry name" value="Nucleotide-diphospho-sugar transferases"/>
    <property type="match status" value="1"/>
</dbReference>
<sequence length="485" mass="56305">MKTAVALFVKNEAQDIAAWIAWHFAIGIDKLFIYDDHSQDGTYEIVKGASEIFDIELTRSDKNKETNFYWRQRDCYFDACRKAQGTYDWIGFIDADEYISLEGFGDISAFLRNFLESNAVALSWRIYGSSSRVVKTKLGIYEAYNHHSTKELDDNTLVKSFVRPDKMIFHYENPHKFTVEGDLYVDSLGNKVEWNGACKQVIWENACINHYICRSMENYVDRIKRRLGVDLHNSTVYWDHFNRNDLFRTENDNFINSANRNLYKIKERCVSHYISNLRGQNTEYKNSPDNIGFDVFSLRKKSGAILCLNNKEGHLTQVFDGGEIHFNLSALIYRDDPKYVYLFSAAGEHISNVPFHISEDGRFGSVYQFLIETNEHDQSIHYLKSPITDKYLTFLPKDNSGGVACDREQASNWEEICFVKKDKSEVKLNASPKDIRSRFDFFRDVADLNKTIGYNDFMVMMSCLSDEEIKLISGLEHGRIIAWIL</sequence>
<organism evidence="4 5">
    <name type="scientific">Kozakia baliensis</name>
    <dbReference type="NCBI Taxonomy" id="153496"/>
    <lineage>
        <taxon>Bacteria</taxon>
        <taxon>Pseudomonadati</taxon>
        <taxon>Pseudomonadota</taxon>
        <taxon>Alphaproteobacteria</taxon>
        <taxon>Acetobacterales</taxon>
        <taxon>Acetobacteraceae</taxon>
        <taxon>Kozakia</taxon>
    </lineage>
</organism>
<keyword evidence="2" id="KW-0812">Transmembrane</keyword>
<dbReference type="GO" id="GO:0016020">
    <property type="term" value="C:membrane"/>
    <property type="evidence" value="ECO:0007669"/>
    <property type="project" value="UniProtKB-SubCell"/>
</dbReference>
<keyword evidence="5" id="KW-1185">Reference proteome</keyword>
<evidence type="ECO:0000256" key="2">
    <source>
        <dbReference type="ARBA" id="ARBA00022692"/>
    </source>
</evidence>
<keyword evidence="3" id="KW-1133">Transmembrane helix</keyword>
<dbReference type="GO" id="GO:0005737">
    <property type="term" value="C:cytoplasm"/>
    <property type="evidence" value="ECO:0007669"/>
    <property type="project" value="TreeGrafter"/>
</dbReference>
<dbReference type="Proteomes" id="UP000179145">
    <property type="component" value="Chromosome"/>
</dbReference>
<name>A0A1D8UV27_9PROT</name>
<dbReference type="InterPro" id="IPR029044">
    <property type="entry name" value="Nucleotide-diphossugar_trans"/>
</dbReference>
<comment type="subcellular location">
    <subcellularLocation>
        <location evidence="1">Membrane</location>
        <topology evidence="1">Single-pass membrane protein</topology>
    </subcellularLocation>
</comment>
<dbReference type="STRING" id="153496.A0U89_10385"/>
<proteinExistence type="predicted"/>
<dbReference type="PANTHER" id="PTHR21461">
    <property type="entry name" value="GLYCOSYLTRANSFERASE FAMILY 92 PROTEIN"/>
    <property type="match status" value="1"/>
</dbReference>
<evidence type="ECO:0000256" key="1">
    <source>
        <dbReference type="ARBA" id="ARBA00004167"/>
    </source>
</evidence>
<evidence type="ECO:0000313" key="5">
    <source>
        <dbReference type="Proteomes" id="UP000179145"/>
    </source>
</evidence>